<evidence type="ECO:0008006" key="4">
    <source>
        <dbReference type="Google" id="ProtNLM"/>
    </source>
</evidence>
<organism evidence="2 3">
    <name type="scientific">Streptomyces netropsis</name>
    <name type="common">Streptoverticillium netropsis</name>
    <dbReference type="NCBI Taxonomy" id="55404"/>
    <lineage>
        <taxon>Bacteria</taxon>
        <taxon>Bacillati</taxon>
        <taxon>Actinomycetota</taxon>
        <taxon>Actinomycetes</taxon>
        <taxon>Kitasatosporales</taxon>
        <taxon>Streptomycetaceae</taxon>
        <taxon>Streptomyces</taxon>
    </lineage>
</organism>
<accession>A0A7W7PHH9</accession>
<dbReference type="SMART" id="SM01260">
    <property type="entry name" value="LANC_like"/>
    <property type="match status" value="1"/>
</dbReference>
<name>A0A7W7PHH9_STRNE</name>
<keyword evidence="3" id="KW-1185">Reference proteome</keyword>
<reference evidence="2 3" key="1">
    <citation type="submission" date="2020-08" db="EMBL/GenBank/DDBJ databases">
        <title>Genomic Encyclopedia of Type Strains, Phase III (KMG-III): the genomes of soil and plant-associated and newly described type strains.</title>
        <authorList>
            <person name="Whitman W."/>
        </authorList>
    </citation>
    <scope>NUCLEOTIDE SEQUENCE [LARGE SCALE GENOMIC DNA]</scope>
    <source>
        <strain evidence="2 3">CECT 3265</strain>
    </source>
</reference>
<evidence type="ECO:0000313" key="3">
    <source>
        <dbReference type="Proteomes" id="UP000556436"/>
    </source>
</evidence>
<feature type="binding site" evidence="1">
    <location>
        <position position="329"/>
    </location>
    <ligand>
        <name>Zn(2+)</name>
        <dbReference type="ChEBI" id="CHEBI:29105"/>
    </ligand>
</feature>
<sequence length="404" mass="41775">MAGWTAALPPDTAAAALDLVTTMVGRPRPTPRCVHPDLAGGGPGLALAYHQLDRCMPGLGWDAMADGYLSASVKGAERLGTTTPALFGGLGGLAFAARSLSPDDPSFRSLHDGVVREAARRARALGGSHGMPVRVFDVISGVTGTGAYLLGRRHEPAARDALRAVLTALVSLCGERAGTPHWYTPAEDLRDARTREEFPHGVLNCGLAHGIPGPLALLSLALDAGVTVPGQREAVARVAGWLAAHRTDDAWGPNWPGMAPPSGRSAPQDPRTARASWCYGSPGVARTLWLAGTALDDASLRTLAVQALKAALRRPVAQRRVDGTPGLCHGVAGLLHITCLFVVDTGDPELARAAAGLTEQLLASPAMIPAEGPGYLEGAAGVVLTLLAAATDVAPTWDRPLLLA</sequence>
<keyword evidence="1" id="KW-0479">Metal-binding</keyword>
<evidence type="ECO:0000313" key="2">
    <source>
        <dbReference type="EMBL" id="MBB4889278.1"/>
    </source>
</evidence>
<dbReference type="Pfam" id="PF05147">
    <property type="entry name" value="LANC_like"/>
    <property type="match status" value="1"/>
</dbReference>
<protein>
    <recommendedName>
        <fullName evidence="4">Nisin biosynthesis protein NisC</fullName>
    </recommendedName>
</protein>
<dbReference type="Proteomes" id="UP000556436">
    <property type="component" value="Unassembled WGS sequence"/>
</dbReference>
<feature type="binding site" evidence="1">
    <location>
        <position position="278"/>
    </location>
    <ligand>
        <name>Zn(2+)</name>
        <dbReference type="ChEBI" id="CHEBI:29105"/>
    </ligand>
</feature>
<proteinExistence type="predicted"/>
<gene>
    <name evidence="2" type="ORF">FHS38_005353</name>
</gene>
<dbReference type="PRINTS" id="PR01950">
    <property type="entry name" value="LANCSUPER"/>
</dbReference>
<dbReference type="RefSeq" id="WP_184737541.1">
    <property type="nucleotide sequence ID" value="NZ_BMRW01000018.1"/>
</dbReference>
<evidence type="ECO:0000256" key="1">
    <source>
        <dbReference type="PIRSR" id="PIRSR607822-1"/>
    </source>
</evidence>
<feature type="binding site" evidence="1">
    <location>
        <position position="328"/>
    </location>
    <ligand>
        <name>Zn(2+)</name>
        <dbReference type="ChEBI" id="CHEBI:29105"/>
    </ligand>
</feature>
<dbReference type="PRINTS" id="PR01955">
    <property type="entry name" value="LANCFRANKIA"/>
</dbReference>
<dbReference type="AlphaFoldDB" id="A0A7W7PHH9"/>
<dbReference type="Gene3D" id="1.50.10.20">
    <property type="match status" value="1"/>
</dbReference>
<dbReference type="GO" id="GO:0031179">
    <property type="term" value="P:peptide modification"/>
    <property type="evidence" value="ECO:0007669"/>
    <property type="project" value="InterPro"/>
</dbReference>
<keyword evidence="1" id="KW-0862">Zinc</keyword>
<dbReference type="GO" id="GO:0046872">
    <property type="term" value="F:metal ion binding"/>
    <property type="evidence" value="ECO:0007669"/>
    <property type="project" value="UniProtKB-KW"/>
</dbReference>
<dbReference type="CDD" id="cd04793">
    <property type="entry name" value="LanC"/>
    <property type="match status" value="1"/>
</dbReference>
<dbReference type="InterPro" id="IPR007822">
    <property type="entry name" value="LANC-like"/>
</dbReference>
<dbReference type="SUPFAM" id="SSF158745">
    <property type="entry name" value="LanC-like"/>
    <property type="match status" value="1"/>
</dbReference>
<dbReference type="InterPro" id="IPR033889">
    <property type="entry name" value="LanC"/>
</dbReference>
<comment type="caution">
    <text evidence="2">The sequence shown here is derived from an EMBL/GenBank/DDBJ whole genome shotgun (WGS) entry which is preliminary data.</text>
</comment>
<dbReference type="EMBL" id="JACHJG010000012">
    <property type="protein sequence ID" value="MBB4889278.1"/>
    <property type="molecule type" value="Genomic_DNA"/>
</dbReference>